<dbReference type="EMBL" id="BK014667">
    <property type="protein sequence ID" value="DAD67037.1"/>
    <property type="molecule type" value="Genomic_DNA"/>
</dbReference>
<keyword evidence="1" id="KW-0175">Coiled coil</keyword>
<dbReference type="Gene3D" id="6.10.140.1370">
    <property type="match status" value="1"/>
</dbReference>
<accession>A0A8S5LAK6</accession>
<reference evidence="3" key="1">
    <citation type="journal article" date="2021" name="Proc. Natl. Acad. Sci. U.S.A.">
        <title>A Catalog of Tens of Thousands of Viruses from Human Metagenomes Reveals Hidden Associations with Chronic Diseases.</title>
        <authorList>
            <person name="Tisza M.J."/>
            <person name="Buck C.B."/>
        </authorList>
    </citation>
    <scope>NUCLEOTIDE SEQUENCE</scope>
    <source>
        <strain evidence="3">CtBev14</strain>
    </source>
</reference>
<evidence type="ECO:0000256" key="2">
    <source>
        <dbReference type="SAM" id="MobiDB-lite"/>
    </source>
</evidence>
<dbReference type="PANTHER" id="PTHR34491:SF156">
    <property type="entry name" value="KINESIN MOTOR DOMAIN-CONTAINING PROTEIN"/>
    <property type="match status" value="1"/>
</dbReference>
<name>A0A8S5LAK6_9CAUD</name>
<protein>
    <submittedName>
        <fullName evidence="3">RNA polymerase</fullName>
    </submittedName>
</protein>
<organism evidence="3">
    <name type="scientific">Podoviridae sp. ctBev14</name>
    <dbReference type="NCBI Taxonomy" id="2823556"/>
    <lineage>
        <taxon>Viruses</taxon>
        <taxon>Duplodnaviria</taxon>
        <taxon>Heunggongvirae</taxon>
        <taxon>Uroviricota</taxon>
        <taxon>Caudoviricetes</taxon>
    </lineage>
</organism>
<feature type="region of interest" description="Disordered" evidence="2">
    <location>
        <begin position="1046"/>
        <end position="1086"/>
    </location>
</feature>
<dbReference type="PANTHER" id="PTHR34491">
    <property type="entry name" value="A-TYPE INCLUSION PROTEIN, PUTATIVE-RELATED"/>
    <property type="match status" value="1"/>
</dbReference>
<feature type="coiled-coil region" evidence="1">
    <location>
        <begin position="235"/>
        <end position="262"/>
    </location>
</feature>
<evidence type="ECO:0000256" key="1">
    <source>
        <dbReference type="SAM" id="Coils"/>
    </source>
</evidence>
<sequence length="4339" mass="484306">MAGFINWNNMGSITDTSDAIDEREQAYEPVQFDSNSWTNIGIAKQRAITPTAPTAYEQRKSSLEEATERNKAILGDKLAQDAQKRDELLIASGADENQVNQNRQIQTEIKNKDSLERIQNHIASKSDPLNKVSFFDEDLENAIHNLSRNEVIELYAGKPELRDYILSQQGYAANQLAKTGLYSDSAASVFGNLASVGLGAAGEEAALLDWANYTAKSLTGSSESEKTKAITEGLSNKLNNLSDEYRNTAARLSDESTAARQELTDWEYDKKIAQQKINGLRGSEVNQDTVGRELSKVKDVLSDGYQVTKEIAQEVPSTIATLGVAKGVTSGTKAVAKSLAKDKIENNLAKKEARYVAEQKAKSDLTEDAIKATPEFAKAQEATKKNIDAVFTRKSQKHSGKIITGWETVSSGAQNSVPAYSDAASFILNQDDKSFKESKGFKELEKENPDITVEDAKQVLANRAGEEAMLRSFFSSATLGAAFSNAERKLFDRLFKGKSLATIKERAKSFGISVGSNAAQEFGEEASSKLFSNLAINNALGYKAVDESRGVLSSGLYGAITGGATTTLTNSPELVGAGAKKLAKVAGDKIAQAAEKSTAKMQAKQVEAEAQENQSLFGTSSYKDKDGNTVAGQKGVLGKDFDESNLGSAYKSAIDKLANSSSVLKEVIDSHGKENYTQTIHALYQGYANARKALENPDKLSQEEIEAYTALNNAYEQFQVEVGSGAIKDLADYNNELYTAIGKMHAVNADPDATDEQRQAAINKVTEISTKDEGFQKLIKSPLYAMLSPDLNEASETIKDMPKEVSFLDGKNKEDYPEVYNSVSNHFKQIDKDLKDGKITEEEAYKRYGDALTAIQTLKDTKASTHEKLNGIKGLLNQMQESLHSIGKDFGDNSPFKVLHQEINKWTPSESTTDFSADDIFLQKFFGSQGVGSYAKNYKLGLLDYVTDYLNAKKTGTQFQSIGRLQRFYNTQVNKLSALNEMIHQMEKDDAAGKLKEYYSYKTPYKTLAGEVNKFTSLDSAKRYRDMVMGDMESFHAITQSLLQGTARNHTKSKVSPKLPTTPVNTEELNDLQNSTNQPEAKDKPKEIEIKSLRQKDGKSVATIGLVMDDSLESLAATTTKGGKRTIRLRNNISKKDFDNYIQGKDSSPTSVQKQIVFNQLEVEHGIDQKALDSLIQQYADRFLEGNVERALKRFIIEHELSHVENLESDAKVYKEAKQKSPENYLKDQAVLDAEVRANVDAIEALGSRLGFGSNITEIANNLDAKQEEKESEPEVLLGLPYYSDADSSEAKTPTLLDVQERNYETLKSHLAHAFAEMNNKTLKHRYGELSKDKTYPITVPLKSTYNVSTDNDFAKVEGDKLTVQIPEEIAKDLIKFGFDIEQNSFDKYVRLNENQAPTLSEEAIKAMVSVDIKNYMTNEAREARNVIGEQLTDGTFDPTHGENALFVESLIPVVKQIYTFFKGNQKGVFNRHNRRGFKSGNTDLDALPRFAGFNFLTNLFGIDYSDSGRVRINLPERVVQAYTLAIPKGILTAENRHFHGSLETLMSEKGKTLDGVYNITKELGKSYSSQIKRADDIRVDNYSALSGTKRDFVKDLGEIVFDALGLKTTKATSMNQEEAMKFSLGLEAYNFMLNNGLVQEYLVDTTDNTTGELETQTYFGFTWNNLNLMNNEEYEATRLLRGKVDKMNNDAYTKATQDLNKKFDSSVYGSVLGLLRTAHSEAADAIFGEPELLHGVTVSNLQDEIGKPPVKGPKVEDSHGKTRLTTGKNEVLKDALQTANSVAFTPDENAFSLYDNQPEFYKVLNGAIPSTVDVGSLPITQESKDALRSRQLRIDRDFRLIDTYRGMALAQGITNFKDTVFRFLHTLATNSRIMFTSDLNPVESKPVREMLNPVEFALGEDENGYVTVQGTITPNFKVNKSKGPREFDDLVTLANSNRKQANDAKGFILALAQAMGVKVEKKTFEHIVEDAKEKLPQHEEMIKALWDAQQQGKDYKPDLDMAYKFYNKHGTGSSRLMKALMAYGQYTYQNVEGYDNQYGKAKRGDLNFHLYLEADGIANGFYNILKQFSTAITPAYIKAQKRTGNITSDILAQNLDKLDKLEGARSLFDTYQLNDMYQHIASSMEEDIKENIGTLYKVFSAKMGNHTLADYLTPYMRNTNAAAHLSNLIGKGKDKADAYYAKIKASDNLIAELESIRKNINDVIGKKYKGDAFFDAAESIKRGFDYVNTYGQIIMLGGVNSNHLDRINRLLLKGDTSALRDARNIPAFGRGLAKLGVTPAMYGGKVAGITNQILTNLKPELLKTLDSVYGLVDETIKNPIENNWKELQSKFSEARAFSVLLGIPSPLFTNNKIQGKTEFTDVIVSRNPETLRNYSKALQKELDSVVDYFNKNKHQVNQIITDGLGTFLNDAIQEQFSEHFGSIEFTMNLNQSLFNIFMNEFTSKLPEYIKQRNKEKGYTELQGSVGITRSEVIQLMKQMKNIPIVGTAFSSNAELIDSLVDLGNTLLKTDGTTEIGNFTNVASNFGSKVGSSAKSDQVRVYHEGTQFAAAGASINTASVPSTEAMTLNLVQKAMNRVGKAFLNVFDGLDAKFQIRDEVGVGANRETFEVHSNTNLLEAMFQMFNRTTFEELTATDKEGNFKDEPLMWNTYSSMLIAMLSADSTYYETVGKALGLKEPKEQKELLQEVRNTHKYTQKYLEYRNKAKLNNERIVPYAEYYNTKAKDDAERDAAMQYRMLNLYAIQSYVESSYSDSAKAGTPTVKNTLDAILNKALRQYKEMVVNNYAIRQLEKNDLPVIVNQFGGSNTGYAHNLHLLKGSNGLAARFANFIEGKDVSTQDKMSDALAQFINQDTELQAKMTQYKEKKSKELPLNFHMDVSTFDVSKIGTAGALLNFLQTKVPVNTIQGITAHAVGQLGSYLSTLNSSDKVYTDLNEFVEAAKKAYNVNEKSDSGKNFLDSLQQNTEGKFVEGVGIYLHPETSFTTAVHELVHSMTRNKFKNYYSNQRFRLSFGEKQAIKNIEANARKFTKKMLLEPDVMNAVEELRKTAIENLLSKGNLGDIRGAVDDVYRNYSPVRASAINFQYAFDVLPTIDGVLEADVLKFQEAVMHEFVSYGLTEADMLRELKFTSGEEMGTLKGKQSGISKRIAETLKAHYNVLSNEMANVLGINKQSDAGKSALFSILTSLNVLAEAARYPHKFEIDYLAGAEESNRAQRRNEALKRTEFLVDSNATAFPEALNRVSLFGSSPEHKAHLVELTDNIKDAVKAEFSSNKDFGMLFNYNDTEAQDLVSNLRSSGIRVTPDEENAFILSYAANKAAMVGNKALEQAGYKWLEDLSSILEPSVLGLSRNDFNKVFNPMRSTPNKLSYMLALVATNEDIRDKLQQFYKAKPNTLKNKVKQSLAYTSVYTKQLATSDFAKGADILMDSVKAFDMKDYRSREQANNQLKAMQLREEKMDQVARMLGDLTDSKHVETLVKAMQSGQGVHKDDMDSYFTEAMNEWINIYEKGKGRRTWIGTLVRLVVGSTSKTYQWYKAKNENSTLLESVREKAAATIPVGIRAKFENLTKADEQAIDAVMLPTNLYKIKNFRGVQDKEVIDILTNPSKANFEKAKVSGYIRGELMTKFGDKEGERLYNIAMWQIKGLGSLMVNKQAKTANIKESHYIMPNTRAISNLIGNTDSQLQEAIDTLASIYALDYVEENHKAQIADLMSREPEAFNEMLDAVETMYAKSAEKLPNTLLGEDGFVMNHKDPMSNVKVVEPNDTETLSDLRRRGYMEKDKLPTGHLVMHTNMDDSVRFTTGMFNLTESTVMGTNLSSMMSMNSKALRENKGKQAIPARILMAAGANENYYDKLEQDTSRRIVINNKGEIIDTAVDLPRHLENQLIPSTENGIDAIGNYFGRVIEEDTNISSNQHAVDLLRQHYANKVSDRKYFIPFDGNYKPKGSDIKSKKMAEEINAIYDALPAKTKQYIESTGGVMIDMREIENILGYHQASISDLWNDKSRLPEPVQKAVRGVFEVMAGTVGYNPVKLAVGLEKGFGEAASFTKDIILNRSLFIPIGNLFSNVLHLWTAGIPAKHIVPDTKEGLQLAKDYQATSAKIAQVEFLLLNHKLQPNERAKLTNELQVMKEKLIKSPIRPLVENGIFNSVTNLDIASDEDVDFSLFKRVMDKTGIGKAESSVEDMIGKKLVDAALIRKGSPTHNFMVQSLDYGDFVAKYALYKHLTQRKGVPSTSAMEVIRDEFVNYTMNRGREFDWTNKVGLTWFLSYKLAIQKVIFRNLRRNFLRTLTTYGLGKAIPDNPLLDKTVIEQNLLFDSSLDYQLSPSNIVDGWEQYIWHNLL</sequence>
<proteinExistence type="predicted"/>
<feature type="compositionally biased region" description="Polar residues" evidence="2">
    <location>
        <begin position="1062"/>
        <end position="1079"/>
    </location>
</feature>
<evidence type="ECO:0000313" key="3">
    <source>
        <dbReference type="EMBL" id="DAD67037.1"/>
    </source>
</evidence>